<dbReference type="PRINTS" id="PR00111">
    <property type="entry name" value="ABHYDROLASE"/>
</dbReference>
<dbReference type="Gene3D" id="3.40.50.1820">
    <property type="entry name" value="alpha/beta hydrolase"/>
    <property type="match status" value="1"/>
</dbReference>
<dbReference type="KEGG" id="dmt:DESME_13420"/>
<dbReference type="HAMAP" id="MF_01660">
    <property type="entry name" value="MenH"/>
    <property type="match status" value="1"/>
</dbReference>
<dbReference type="EMBL" id="CP007032">
    <property type="protein sequence ID" value="AHF07911.1"/>
    <property type="molecule type" value="Genomic_DNA"/>
</dbReference>
<name>W0EFR0_9FIRM</name>
<dbReference type="eggNOG" id="COG2267">
    <property type="taxonomic scope" value="Bacteria"/>
</dbReference>
<dbReference type="GO" id="GO:0016020">
    <property type="term" value="C:membrane"/>
    <property type="evidence" value="ECO:0007669"/>
    <property type="project" value="TreeGrafter"/>
</dbReference>
<dbReference type="AlphaFoldDB" id="W0EFR0"/>
<comment type="pathway">
    <text evidence="2">Quinol/quinone metabolism; 1,4-dihydroxy-2-naphthoate biosynthesis; 1,4-dihydroxy-2-naphthoate from chorismate: step 3/7.</text>
</comment>
<dbReference type="Proteomes" id="UP000010847">
    <property type="component" value="Chromosome"/>
</dbReference>
<comment type="catalytic activity">
    <reaction evidence="2">
        <text>5-enolpyruvoyl-6-hydroxy-2-succinyl-cyclohex-3-ene-1-carboxylate = (1R,6R)-6-hydroxy-2-succinyl-cyclohexa-2,4-diene-1-carboxylate + pyruvate</text>
        <dbReference type="Rhea" id="RHEA:25597"/>
        <dbReference type="ChEBI" id="CHEBI:15361"/>
        <dbReference type="ChEBI" id="CHEBI:58689"/>
        <dbReference type="ChEBI" id="CHEBI:58818"/>
        <dbReference type="EC" id="4.2.99.20"/>
    </reaction>
</comment>
<evidence type="ECO:0000259" key="3">
    <source>
        <dbReference type="Pfam" id="PF00561"/>
    </source>
</evidence>
<reference evidence="4 5" key="1">
    <citation type="submission" date="2013-12" db="EMBL/GenBank/DDBJ databases">
        <authorList>
            <consortium name="DOE Joint Genome Institute"/>
            <person name="Smidt H."/>
            <person name="Huntemann M."/>
            <person name="Han J."/>
            <person name="Chen A."/>
            <person name="Kyrpides N."/>
            <person name="Mavromatis K."/>
            <person name="Markowitz V."/>
            <person name="Palaniappan K."/>
            <person name="Ivanova N."/>
            <person name="Schaumberg A."/>
            <person name="Pati A."/>
            <person name="Liolios K."/>
            <person name="Nordberg H.P."/>
            <person name="Cantor M.N."/>
            <person name="Hua S.X."/>
            <person name="Woyke T."/>
        </authorList>
    </citation>
    <scope>NUCLEOTIDE SEQUENCE [LARGE SCALE GENOMIC DNA]</scope>
    <source>
        <strain evidence="5">DSM 15288</strain>
    </source>
</reference>
<evidence type="ECO:0000256" key="1">
    <source>
        <dbReference type="ARBA" id="ARBA00022428"/>
    </source>
</evidence>
<dbReference type="SUPFAM" id="SSF53474">
    <property type="entry name" value="alpha/beta-Hydrolases"/>
    <property type="match status" value="1"/>
</dbReference>
<dbReference type="UniPathway" id="UPA00079"/>
<dbReference type="STRING" id="871968.DESME_13420"/>
<dbReference type="NCBIfam" id="TIGR03695">
    <property type="entry name" value="menH_SHCHC"/>
    <property type="match status" value="1"/>
</dbReference>
<comment type="function">
    <text evidence="2">Catalyzes a proton abstraction reaction that results in 2,5-elimination of pyruvate from 2-succinyl-5-enolpyruvyl-6-hydroxy-3-cyclohexene-1-carboxylate (SEPHCHC) and the formation of 2-succinyl-6-hydroxy-2,4-cyclohexadiene-1-carboxylate (SHCHC).</text>
</comment>
<keyword evidence="1 2" id="KW-0474">Menaquinone biosynthesis</keyword>
<organism evidence="4 5">
    <name type="scientific">Desulfitobacterium metallireducens DSM 15288</name>
    <dbReference type="NCBI Taxonomy" id="871968"/>
    <lineage>
        <taxon>Bacteria</taxon>
        <taxon>Bacillati</taxon>
        <taxon>Bacillota</taxon>
        <taxon>Clostridia</taxon>
        <taxon>Eubacteriales</taxon>
        <taxon>Desulfitobacteriaceae</taxon>
        <taxon>Desulfitobacterium</taxon>
    </lineage>
</organism>
<dbReference type="PANTHER" id="PTHR43798">
    <property type="entry name" value="MONOACYLGLYCEROL LIPASE"/>
    <property type="match status" value="1"/>
</dbReference>
<dbReference type="PRINTS" id="PR00412">
    <property type="entry name" value="EPOXHYDRLASE"/>
</dbReference>
<dbReference type="RefSeq" id="WP_006715836.1">
    <property type="nucleotide sequence ID" value="NZ_CP007032.1"/>
</dbReference>
<dbReference type="InterPro" id="IPR050266">
    <property type="entry name" value="AB_hydrolase_sf"/>
</dbReference>
<dbReference type="ESTHER" id="9firm-g6gfx5">
    <property type="family name" value="MenH_SHCHC"/>
</dbReference>
<comment type="similarity">
    <text evidence="2">Belongs to the AB hydrolase superfamily. MenH family.</text>
</comment>
<dbReference type="GO" id="GO:0009234">
    <property type="term" value="P:menaquinone biosynthetic process"/>
    <property type="evidence" value="ECO:0007669"/>
    <property type="project" value="UniProtKB-UniRule"/>
</dbReference>
<keyword evidence="5" id="KW-1185">Reference proteome</keyword>
<dbReference type="InterPro" id="IPR000073">
    <property type="entry name" value="AB_hydrolase_1"/>
</dbReference>
<evidence type="ECO:0000313" key="5">
    <source>
        <dbReference type="Proteomes" id="UP000010847"/>
    </source>
</evidence>
<dbReference type="InterPro" id="IPR022485">
    <property type="entry name" value="SHCHC_synthase_MenH"/>
</dbReference>
<evidence type="ECO:0000313" key="4">
    <source>
        <dbReference type="EMBL" id="AHF07911.1"/>
    </source>
</evidence>
<comment type="pathway">
    <text evidence="2">Quinol/quinone metabolism; menaquinone biosynthesis.</text>
</comment>
<dbReference type="PANTHER" id="PTHR43798:SF20">
    <property type="entry name" value="2-SUCCINYL-6-HYDROXY-2,4-CYCLOHEXADIENE-1-CARBOXYLATE SYNTHASE-RELATED"/>
    <property type="match status" value="1"/>
</dbReference>
<dbReference type="InterPro" id="IPR000639">
    <property type="entry name" value="Epox_hydrolase-like"/>
</dbReference>
<accession>W0EFR0</accession>
<sequence length="269" mass="30592">MLIDVENVHYSVGVRGTGQPVICIHGFAENSNTWELIQLDNCQMVLVDLIGHGNSEKPYSLEPYHLSVILHHLHELIHHLGFERYSLLGYSMGGRIALGYALAYPQEVSRLILESSSYGLCDDQERADRRKHDAWLADSIQENGIEWFNTYWSSLSLFASQIHVSPDIRQKISERRLQNEPYALANILLGTGQGIFPCLKPQVSDLSMPVLYINGEYDEKYRKIGQEFTRLSPRIKREIMLGVGHNTHIENPQGFTDIVKSFLERGPAT</sequence>
<protein>
    <recommendedName>
        <fullName evidence="2">Putative 2-succinyl-6-hydroxy-2,4-cyclohexadiene-1-carboxylate synthase</fullName>
        <shortName evidence="2">SHCHC synthase</shortName>
        <ecNumber evidence="2">4.2.99.20</ecNumber>
    </recommendedName>
</protein>
<dbReference type="GO" id="GO:0070205">
    <property type="term" value="F:2-succinyl-6-hydroxy-2,4-cyclohexadiene-1-carboxylate synthase activity"/>
    <property type="evidence" value="ECO:0007669"/>
    <property type="project" value="UniProtKB-UniRule"/>
</dbReference>
<dbReference type="UniPathway" id="UPA01057">
    <property type="reaction ID" value="UER00900"/>
</dbReference>
<dbReference type="OrthoDB" id="9775557at2"/>
<proteinExistence type="inferred from homology"/>
<dbReference type="HOGENOM" id="CLU_020336_50_4_9"/>
<dbReference type="EC" id="4.2.99.20" evidence="2"/>
<dbReference type="Pfam" id="PF00561">
    <property type="entry name" value="Abhydrolase_1"/>
    <property type="match status" value="1"/>
</dbReference>
<gene>
    <name evidence="2" type="primary">menH</name>
    <name evidence="4" type="ORF">DESME_13420</name>
</gene>
<dbReference type="InterPro" id="IPR029058">
    <property type="entry name" value="AB_hydrolase_fold"/>
</dbReference>
<feature type="domain" description="AB hydrolase-1" evidence="3">
    <location>
        <begin position="20"/>
        <end position="252"/>
    </location>
</feature>
<comment type="subunit">
    <text evidence="2">Monomer.</text>
</comment>
<keyword evidence="2" id="KW-0456">Lyase</keyword>
<evidence type="ECO:0000256" key="2">
    <source>
        <dbReference type="HAMAP-Rule" id="MF_01660"/>
    </source>
</evidence>